<sequence>MNHQHKTLILHGWGGSDAPHWQAELACEIAKNYGTVSFPLLDNCHFPSKNRWIRQVKTILEEFRPDTVVCHSLANTLWFWLCGEEIGTVERLFMVSPPSLTTTESTIKTFFPCPMPDNLHAKKTQMIVSDNDPWITVEEAEKIAGHYSIPLTVIENAGHINADSGYGKWELIEELVLHKM</sequence>
<dbReference type="EMBL" id="FPHL01000002">
    <property type="protein sequence ID" value="SFV52694.1"/>
    <property type="molecule type" value="Genomic_DNA"/>
</dbReference>
<evidence type="ECO:0008006" key="2">
    <source>
        <dbReference type="Google" id="ProtNLM"/>
    </source>
</evidence>
<proteinExistence type="predicted"/>
<reference evidence="1" key="1">
    <citation type="submission" date="2016-10" db="EMBL/GenBank/DDBJ databases">
        <authorList>
            <person name="de Groot N.N."/>
        </authorList>
    </citation>
    <scope>NUCLEOTIDE SEQUENCE</scope>
</reference>
<dbReference type="GO" id="GO:0016787">
    <property type="term" value="F:hydrolase activity"/>
    <property type="evidence" value="ECO:0007669"/>
    <property type="project" value="InterPro"/>
</dbReference>
<dbReference type="AlphaFoldDB" id="A0A1W1BGK7"/>
<dbReference type="InterPro" id="IPR029058">
    <property type="entry name" value="AB_hydrolase_fold"/>
</dbReference>
<dbReference type="Pfam" id="PF06821">
    <property type="entry name" value="Ser_hydrolase"/>
    <property type="match status" value="1"/>
</dbReference>
<organism evidence="1">
    <name type="scientific">hydrothermal vent metagenome</name>
    <dbReference type="NCBI Taxonomy" id="652676"/>
    <lineage>
        <taxon>unclassified sequences</taxon>
        <taxon>metagenomes</taxon>
        <taxon>ecological metagenomes</taxon>
    </lineage>
</organism>
<dbReference type="SUPFAM" id="SSF53474">
    <property type="entry name" value="alpha/beta-Hydrolases"/>
    <property type="match status" value="1"/>
</dbReference>
<gene>
    <name evidence="1" type="ORF">MNB_SV-10-1188</name>
</gene>
<name>A0A1W1BGK7_9ZZZZ</name>
<protein>
    <recommendedName>
        <fullName evidence="2">Serine hydrolase family protein</fullName>
    </recommendedName>
</protein>
<accession>A0A1W1BGK7</accession>
<dbReference type="Gene3D" id="3.40.50.1820">
    <property type="entry name" value="alpha/beta hydrolase"/>
    <property type="match status" value="1"/>
</dbReference>
<dbReference type="InterPro" id="IPR010662">
    <property type="entry name" value="RBBP9/YdeN"/>
</dbReference>
<evidence type="ECO:0000313" key="1">
    <source>
        <dbReference type="EMBL" id="SFV52694.1"/>
    </source>
</evidence>